<evidence type="ECO:0000313" key="2">
    <source>
        <dbReference type="Proteomes" id="UP000722791"/>
    </source>
</evidence>
<dbReference type="AlphaFoldDB" id="A0A8J4GIN0"/>
<feature type="non-terminal residue" evidence="1">
    <location>
        <position position="1"/>
    </location>
</feature>
<protein>
    <submittedName>
        <fullName evidence="1">Uncharacterized protein</fullName>
    </submittedName>
</protein>
<comment type="caution">
    <text evidence="1">The sequence shown here is derived from an EMBL/GenBank/DDBJ whole genome shotgun (WGS) entry which is preliminary data.</text>
</comment>
<organism evidence="1 2">
    <name type="scientific">Volvox reticuliferus</name>
    <dbReference type="NCBI Taxonomy" id="1737510"/>
    <lineage>
        <taxon>Eukaryota</taxon>
        <taxon>Viridiplantae</taxon>
        <taxon>Chlorophyta</taxon>
        <taxon>core chlorophytes</taxon>
        <taxon>Chlorophyceae</taxon>
        <taxon>CS clade</taxon>
        <taxon>Chlamydomonadales</taxon>
        <taxon>Volvocaceae</taxon>
        <taxon>Volvox</taxon>
    </lineage>
</organism>
<dbReference type="EMBL" id="BNCQ01000026">
    <property type="protein sequence ID" value="GIM08060.1"/>
    <property type="molecule type" value="Genomic_DNA"/>
</dbReference>
<sequence length="145" mass="15269">LPCGAAAMWFHLHAAPQACGAAAARMVQLPHGAGAVQFHWHAVQLQCVASGMRWCHLHACNTGAIARDAGVRSPPLQSSPPCIERPRAPLAPSRAACALHLTDGVLLFSWHNRSFPILNAAGHTPDTVPSQASTLGLTGFMCILL</sequence>
<proteinExistence type="predicted"/>
<dbReference type="Proteomes" id="UP000722791">
    <property type="component" value="Unassembled WGS sequence"/>
</dbReference>
<name>A0A8J4GIN0_9CHLO</name>
<gene>
    <name evidence="1" type="ORF">Vretimale_12112</name>
</gene>
<evidence type="ECO:0000313" key="1">
    <source>
        <dbReference type="EMBL" id="GIM08060.1"/>
    </source>
</evidence>
<accession>A0A8J4GIN0</accession>
<reference evidence="1" key="1">
    <citation type="journal article" date="2021" name="Proc. Natl. Acad. Sci. U.S.A.">
        <title>Three genomes in the algal genus Volvox reveal the fate of a haploid sex-determining region after a transition to homothallism.</title>
        <authorList>
            <person name="Yamamoto K."/>
            <person name="Hamaji T."/>
            <person name="Kawai-Toyooka H."/>
            <person name="Matsuzaki R."/>
            <person name="Takahashi F."/>
            <person name="Nishimura Y."/>
            <person name="Kawachi M."/>
            <person name="Noguchi H."/>
            <person name="Minakuchi Y."/>
            <person name="Umen J.G."/>
            <person name="Toyoda A."/>
            <person name="Nozaki H."/>
        </authorList>
    </citation>
    <scope>NUCLEOTIDE SEQUENCE</scope>
    <source>
        <strain evidence="1">NIES-3785</strain>
    </source>
</reference>